<comment type="function">
    <text evidence="1">Possibly involved in the ontogenesis of pituitary gonadotropes, as well as somatotropes, lactotropes and caudomedial thyrotropes.</text>
</comment>
<dbReference type="FunFam" id="1.10.10.60:FF:000138">
    <property type="entry name" value="Homeobox protein prophet of Pit-1"/>
    <property type="match status" value="1"/>
</dbReference>
<reference evidence="12" key="2">
    <citation type="submission" date="2025-09" db="UniProtKB">
        <authorList>
            <consortium name="Ensembl"/>
        </authorList>
    </citation>
    <scope>IDENTIFICATION</scope>
</reference>
<evidence type="ECO:0000256" key="10">
    <source>
        <dbReference type="SAM" id="MobiDB-lite"/>
    </source>
</evidence>
<dbReference type="Gene3D" id="1.10.10.60">
    <property type="entry name" value="Homeodomain-like"/>
    <property type="match status" value="1"/>
</dbReference>
<keyword evidence="6 8" id="KW-0539">Nucleus</keyword>
<feature type="region of interest" description="Disordered" evidence="10">
    <location>
        <begin position="59"/>
        <end position="78"/>
    </location>
</feature>
<feature type="compositionally biased region" description="Low complexity" evidence="10">
    <location>
        <begin position="59"/>
        <end position="70"/>
    </location>
</feature>
<dbReference type="PROSITE" id="PS50071">
    <property type="entry name" value="HOMEOBOX_2"/>
    <property type="match status" value="1"/>
</dbReference>
<evidence type="ECO:0000259" key="11">
    <source>
        <dbReference type="PROSITE" id="PS50071"/>
    </source>
</evidence>
<evidence type="ECO:0000256" key="7">
    <source>
        <dbReference type="ARBA" id="ARBA00030888"/>
    </source>
</evidence>
<proteinExistence type="inferred from homology"/>
<dbReference type="PROSITE" id="PS00027">
    <property type="entry name" value="HOMEOBOX_1"/>
    <property type="match status" value="1"/>
</dbReference>
<evidence type="ECO:0000256" key="2">
    <source>
        <dbReference type="ARBA" id="ARBA00005733"/>
    </source>
</evidence>
<organism evidence="12 13">
    <name type="scientific">Varanus komodoensis</name>
    <name type="common">Komodo dragon</name>
    <dbReference type="NCBI Taxonomy" id="61221"/>
    <lineage>
        <taxon>Eukaryota</taxon>
        <taxon>Metazoa</taxon>
        <taxon>Chordata</taxon>
        <taxon>Craniata</taxon>
        <taxon>Vertebrata</taxon>
        <taxon>Euteleostomi</taxon>
        <taxon>Lepidosauria</taxon>
        <taxon>Squamata</taxon>
        <taxon>Bifurcata</taxon>
        <taxon>Unidentata</taxon>
        <taxon>Episquamata</taxon>
        <taxon>Toxicofera</taxon>
        <taxon>Anguimorpha</taxon>
        <taxon>Paleoanguimorpha</taxon>
        <taxon>Varanoidea</taxon>
        <taxon>Varanidae</taxon>
        <taxon>Varanus</taxon>
    </lineage>
</organism>
<dbReference type="GO" id="GO:0021983">
    <property type="term" value="P:pituitary gland development"/>
    <property type="evidence" value="ECO:0007669"/>
    <property type="project" value="InterPro"/>
</dbReference>
<evidence type="ECO:0000256" key="4">
    <source>
        <dbReference type="ARBA" id="ARBA00023125"/>
    </source>
</evidence>
<comment type="similarity">
    <text evidence="2">Belongs to the paired homeobox family.</text>
</comment>
<reference evidence="12" key="1">
    <citation type="submission" date="2025-08" db="UniProtKB">
        <authorList>
            <consortium name="Ensembl"/>
        </authorList>
    </citation>
    <scope>IDENTIFICATION</scope>
</reference>
<dbReference type="CDD" id="cd00086">
    <property type="entry name" value="homeodomain"/>
    <property type="match status" value="1"/>
</dbReference>
<dbReference type="AlphaFoldDB" id="A0A8D2JH26"/>
<dbReference type="GO" id="GO:0005634">
    <property type="term" value="C:nucleus"/>
    <property type="evidence" value="ECO:0007669"/>
    <property type="project" value="UniProtKB-SubCell"/>
</dbReference>
<dbReference type="InterPro" id="IPR009057">
    <property type="entry name" value="Homeodomain-like_sf"/>
</dbReference>
<accession>A0A8D2JH26</accession>
<evidence type="ECO:0000256" key="6">
    <source>
        <dbReference type="ARBA" id="ARBA00023242"/>
    </source>
</evidence>
<dbReference type="GO" id="GO:0003677">
    <property type="term" value="F:DNA binding"/>
    <property type="evidence" value="ECO:0007669"/>
    <property type="project" value="UniProtKB-UniRule"/>
</dbReference>
<evidence type="ECO:0000256" key="3">
    <source>
        <dbReference type="ARBA" id="ARBA00019432"/>
    </source>
</evidence>
<keyword evidence="13" id="KW-1185">Reference proteome</keyword>
<dbReference type="PANTHER" id="PTHR47409:SF1">
    <property type="entry name" value="HOMEOBOX PROTEIN PROPHET OF PIT-1"/>
    <property type="match status" value="1"/>
</dbReference>
<evidence type="ECO:0000256" key="8">
    <source>
        <dbReference type="PROSITE-ProRule" id="PRU00108"/>
    </source>
</evidence>
<evidence type="ECO:0000256" key="5">
    <source>
        <dbReference type="ARBA" id="ARBA00023155"/>
    </source>
</evidence>
<evidence type="ECO:0000313" key="13">
    <source>
        <dbReference type="Proteomes" id="UP000694545"/>
    </source>
</evidence>
<keyword evidence="5 8" id="KW-0371">Homeobox</keyword>
<name>A0A8D2JH26_VARKO</name>
<dbReference type="SUPFAM" id="SSF46689">
    <property type="entry name" value="Homeodomain-like"/>
    <property type="match status" value="1"/>
</dbReference>
<keyword evidence="4 8" id="KW-0238">DNA-binding</keyword>
<feature type="region of interest" description="Disordered" evidence="10">
    <location>
        <begin position="127"/>
        <end position="149"/>
    </location>
</feature>
<dbReference type="Proteomes" id="UP000694545">
    <property type="component" value="Unplaced"/>
</dbReference>
<evidence type="ECO:0000313" key="12">
    <source>
        <dbReference type="Ensembl" id="ENSVKKP00000012688.1"/>
    </source>
</evidence>
<protein>
    <recommendedName>
        <fullName evidence="3">Homeobox protein prophet of Pit-1</fullName>
    </recommendedName>
    <alternativeName>
        <fullName evidence="7">Pituitary-specific homeodomain factor</fullName>
    </alternativeName>
</protein>
<dbReference type="InterPro" id="IPR017970">
    <property type="entry name" value="Homeobox_CS"/>
</dbReference>
<comment type="subcellular location">
    <subcellularLocation>
        <location evidence="8 9">Nucleus</location>
    </subcellularLocation>
</comment>
<dbReference type="Pfam" id="PF00046">
    <property type="entry name" value="Homeodomain"/>
    <property type="match status" value="1"/>
</dbReference>
<dbReference type="InterPro" id="IPR042412">
    <property type="entry name" value="PROP1"/>
</dbReference>
<dbReference type="InterPro" id="IPR001356">
    <property type="entry name" value="HD"/>
</dbReference>
<feature type="domain" description="Homeobox" evidence="11">
    <location>
        <begin position="70"/>
        <end position="130"/>
    </location>
</feature>
<dbReference type="GO" id="GO:0000981">
    <property type="term" value="F:DNA-binding transcription factor activity, RNA polymerase II-specific"/>
    <property type="evidence" value="ECO:0007669"/>
    <property type="project" value="InterPro"/>
</dbReference>
<evidence type="ECO:0000256" key="1">
    <source>
        <dbReference type="ARBA" id="ARBA00002030"/>
    </source>
</evidence>
<dbReference type="Ensembl" id="ENSVKKT00000012993.1">
    <property type="protein sequence ID" value="ENSVKKP00000012688.1"/>
    <property type="gene ID" value="ENSVKKG00000008803.1"/>
</dbReference>
<feature type="DNA-binding region" description="Homeobox" evidence="8">
    <location>
        <begin position="72"/>
        <end position="131"/>
    </location>
</feature>
<dbReference type="PANTHER" id="PTHR47409">
    <property type="entry name" value="HOMEOBOX PROTEIN PROPHET OF PIT-1"/>
    <property type="match status" value="1"/>
</dbReference>
<evidence type="ECO:0000256" key="9">
    <source>
        <dbReference type="RuleBase" id="RU000682"/>
    </source>
</evidence>
<dbReference type="SMART" id="SM00389">
    <property type="entry name" value="HOX"/>
    <property type="match status" value="1"/>
</dbReference>
<sequence length="200" mass="22335">HESQGTQPRPRTIHSQIKTAQNHNNFYQPPCFLADVEGPLYKKFSSALALAGGSLLSPAAPSSLHTAASPARRRHRTTFSQDQLDQLEAAFVKNHYPDIFCREELARTTKLNESRIQVWFQNRRAKQRKQERALPKTGTPGRFSACPTPAPQPRTYQYHPALGSHAHEDWYSPLHAIGSAAAAPSPAMFSLSLEPGTRWN</sequence>